<dbReference type="SUPFAM" id="SSF117281">
    <property type="entry name" value="Kelch motif"/>
    <property type="match status" value="2"/>
</dbReference>
<dbReference type="PANTHER" id="PTHR46093:SF18">
    <property type="entry name" value="FIBRONECTIN TYPE-III DOMAIN-CONTAINING PROTEIN"/>
    <property type="match status" value="1"/>
</dbReference>
<name>A0A485L7W0_9STRA</name>
<dbReference type="Proteomes" id="UP000332933">
    <property type="component" value="Unassembled WGS sequence"/>
</dbReference>
<evidence type="ECO:0000256" key="2">
    <source>
        <dbReference type="ARBA" id="ARBA00022737"/>
    </source>
</evidence>
<dbReference type="OrthoDB" id="194079at2759"/>
<dbReference type="EMBL" id="CAADRA010006187">
    <property type="protein sequence ID" value="VFT94222.1"/>
    <property type="molecule type" value="Genomic_DNA"/>
</dbReference>
<proteinExistence type="predicted"/>
<dbReference type="PANTHER" id="PTHR46093">
    <property type="entry name" value="ACYL-COA-BINDING DOMAIN-CONTAINING PROTEIN 5"/>
    <property type="match status" value="1"/>
</dbReference>
<dbReference type="Pfam" id="PF24981">
    <property type="entry name" value="Beta-prop_ATRN-LZTR1"/>
    <property type="match status" value="1"/>
</dbReference>
<protein>
    <submittedName>
        <fullName evidence="5">Aste57867_17468 protein</fullName>
    </submittedName>
</protein>
<keyword evidence="1" id="KW-0880">Kelch repeat</keyword>
<feature type="domain" description="Attractin/MKLN-like beta-propeller" evidence="3">
    <location>
        <begin position="53"/>
        <end position="161"/>
    </location>
</feature>
<dbReference type="EMBL" id="VJMH01006166">
    <property type="protein sequence ID" value="KAF0691290.1"/>
    <property type="molecule type" value="Genomic_DNA"/>
</dbReference>
<evidence type="ECO:0000259" key="3">
    <source>
        <dbReference type="Pfam" id="PF24981"/>
    </source>
</evidence>
<gene>
    <name evidence="5" type="primary">Aste57867_17468</name>
    <name evidence="4" type="ORF">As57867_017408</name>
    <name evidence="5" type="ORF">ASTE57867_17468</name>
</gene>
<organism evidence="5 6">
    <name type="scientific">Aphanomyces stellatus</name>
    <dbReference type="NCBI Taxonomy" id="120398"/>
    <lineage>
        <taxon>Eukaryota</taxon>
        <taxon>Sar</taxon>
        <taxon>Stramenopiles</taxon>
        <taxon>Oomycota</taxon>
        <taxon>Saprolegniomycetes</taxon>
        <taxon>Saprolegniales</taxon>
        <taxon>Verrucalvaceae</taxon>
        <taxon>Aphanomyces</taxon>
    </lineage>
</organism>
<dbReference type="InterPro" id="IPR056737">
    <property type="entry name" value="Beta-prop_ATRN-MKLN-like"/>
</dbReference>
<evidence type="ECO:0000256" key="1">
    <source>
        <dbReference type="ARBA" id="ARBA00022441"/>
    </source>
</evidence>
<dbReference type="Gene3D" id="2.120.10.80">
    <property type="entry name" value="Kelch-type beta propeller"/>
    <property type="match status" value="2"/>
</dbReference>
<evidence type="ECO:0000313" key="4">
    <source>
        <dbReference type="EMBL" id="KAF0691290.1"/>
    </source>
</evidence>
<dbReference type="AlphaFoldDB" id="A0A485L7W0"/>
<evidence type="ECO:0000313" key="6">
    <source>
        <dbReference type="Proteomes" id="UP000332933"/>
    </source>
</evidence>
<keyword evidence="2" id="KW-0677">Repeat</keyword>
<sequence>MTGLGENQDTTVDRSGVVTWSMPGMDGLPPSARGGHSTLLAGQRLVIFGGHYFGGEGFFVYLNDTYVLDLASSTWCQVKCEGKPPAPRYNHSATLIGNKMFVFGGKGDKGVLFRDMYYLDLESWHWFSVNWTTESPSERFGHADLAVGTKLVIFGGYSPLNPSDSTSDSVSDSNGQRRWDGSSKTYKDLWVFDTESFAWIKPKVTGTPPTPRHGHTMSLLEDGRILVFGGYMLQTSGGGDISGEYHKDVYTLDTETMAWTRPRTMGDFPLGTFGHTTSLDGQKLYVVGGWSGTERSQIYMGDKLVHETAKSLAREQRLQSGSTVSAKSFKAELATSKYLHVLDVATMEWYCPPSQGIEVANRYGHTATIVGPHLFLFGGWDGNRALHQLVVADFPVPSMSY</sequence>
<keyword evidence="6" id="KW-1185">Reference proteome</keyword>
<accession>A0A485L7W0</accession>
<evidence type="ECO:0000313" key="5">
    <source>
        <dbReference type="EMBL" id="VFT94222.1"/>
    </source>
</evidence>
<reference evidence="5 6" key="1">
    <citation type="submission" date="2019-03" db="EMBL/GenBank/DDBJ databases">
        <authorList>
            <person name="Gaulin E."/>
            <person name="Dumas B."/>
        </authorList>
    </citation>
    <scope>NUCLEOTIDE SEQUENCE [LARGE SCALE GENOMIC DNA]</scope>
    <source>
        <strain evidence="5">CBS 568.67</strain>
    </source>
</reference>
<reference evidence="4" key="2">
    <citation type="submission" date="2019-06" db="EMBL/GenBank/DDBJ databases">
        <title>Genomics analysis of Aphanomyces spp. identifies a new class of oomycete effector associated with host adaptation.</title>
        <authorList>
            <person name="Gaulin E."/>
        </authorList>
    </citation>
    <scope>NUCLEOTIDE SEQUENCE</scope>
    <source>
        <strain evidence="4">CBS 578.67</strain>
    </source>
</reference>
<dbReference type="InterPro" id="IPR015915">
    <property type="entry name" value="Kelch-typ_b-propeller"/>
</dbReference>
<dbReference type="Pfam" id="PF24681">
    <property type="entry name" value="Kelch_KLHDC2_KLHL20_DRC7"/>
    <property type="match status" value="1"/>
</dbReference>